<feature type="transmembrane region" description="Helical" evidence="1">
    <location>
        <begin position="330"/>
        <end position="353"/>
    </location>
</feature>
<dbReference type="InterPro" id="IPR018674">
    <property type="entry name" value="DUF2142_membrane"/>
</dbReference>
<evidence type="ECO:0000313" key="2">
    <source>
        <dbReference type="EMBL" id="SFR42368.1"/>
    </source>
</evidence>
<keyword evidence="1" id="KW-1133">Transmembrane helix</keyword>
<feature type="transmembrane region" description="Helical" evidence="1">
    <location>
        <begin position="166"/>
        <end position="184"/>
    </location>
</feature>
<feature type="transmembrane region" description="Helical" evidence="1">
    <location>
        <begin position="214"/>
        <end position="231"/>
    </location>
</feature>
<gene>
    <name evidence="2" type="ORF">SAMN04488591_1272</name>
</gene>
<dbReference type="Proteomes" id="UP000198877">
    <property type="component" value="Unassembled WGS sequence"/>
</dbReference>
<accession>A0A1I6GJL9</accession>
<feature type="transmembrane region" description="Helical" evidence="1">
    <location>
        <begin position="471"/>
        <end position="492"/>
    </location>
</feature>
<protein>
    <submittedName>
        <fullName evidence="2">Predicted membrane protein</fullName>
    </submittedName>
</protein>
<dbReference type="AlphaFoldDB" id="A0A1I6GJL9"/>
<feature type="transmembrane region" description="Helical" evidence="1">
    <location>
        <begin position="259"/>
        <end position="280"/>
    </location>
</feature>
<keyword evidence="1" id="KW-0472">Membrane</keyword>
<dbReference type="Pfam" id="PF09913">
    <property type="entry name" value="DUF2142"/>
    <property type="match status" value="1"/>
</dbReference>
<feature type="transmembrane region" description="Helical" evidence="1">
    <location>
        <begin position="422"/>
        <end position="441"/>
    </location>
</feature>
<proteinExistence type="predicted"/>
<reference evidence="3" key="1">
    <citation type="submission" date="2016-10" db="EMBL/GenBank/DDBJ databases">
        <authorList>
            <person name="Varghese N."/>
            <person name="Submissions S."/>
        </authorList>
    </citation>
    <scope>NUCLEOTIDE SEQUENCE [LARGE SCALE GENOMIC DNA]</scope>
    <source>
        <strain evidence="3">CL127</strain>
    </source>
</reference>
<feature type="transmembrane region" description="Helical" evidence="1">
    <location>
        <begin position="237"/>
        <end position="254"/>
    </location>
</feature>
<feature type="transmembrane region" description="Helical" evidence="1">
    <location>
        <begin position="133"/>
        <end position="159"/>
    </location>
</feature>
<evidence type="ECO:0000256" key="1">
    <source>
        <dbReference type="SAM" id="Phobius"/>
    </source>
</evidence>
<feature type="transmembrane region" description="Helical" evidence="1">
    <location>
        <begin position="393"/>
        <end position="410"/>
    </location>
</feature>
<feature type="transmembrane region" description="Helical" evidence="1">
    <location>
        <begin position="360"/>
        <end position="378"/>
    </location>
</feature>
<keyword evidence="1" id="KW-0812">Transmembrane</keyword>
<dbReference type="RefSeq" id="WP_091736220.1">
    <property type="nucleotide sequence ID" value="NZ_FOYR01000001.1"/>
</dbReference>
<dbReference type="EMBL" id="FOYR01000001">
    <property type="protein sequence ID" value="SFR42368.1"/>
    <property type="molecule type" value="Genomic_DNA"/>
</dbReference>
<evidence type="ECO:0000313" key="3">
    <source>
        <dbReference type="Proteomes" id="UP000198877"/>
    </source>
</evidence>
<name>A0A1I6GJL9_9MICO</name>
<organism evidence="2 3">
    <name type="scientific">Microbacterium azadirachtae</name>
    <dbReference type="NCBI Taxonomy" id="582680"/>
    <lineage>
        <taxon>Bacteria</taxon>
        <taxon>Bacillati</taxon>
        <taxon>Actinomycetota</taxon>
        <taxon>Actinomycetes</taxon>
        <taxon>Micrococcales</taxon>
        <taxon>Microbacteriaceae</taxon>
        <taxon>Microbacterium</taxon>
    </lineage>
</organism>
<feature type="transmembrane region" description="Helical" evidence="1">
    <location>
        <begin position="190"/>
        <end position="207"/>
    </location>
</feature>
<sequence>MTEIRHTGPGRSRVSLLLLAPLLLLVALGSWAVASPVGGAPDENYHIASIWCGAGDRPGLCETAPDGAGQRVPWATIASQCYAFHPEITANCQKKVLGSDPSHLVITDHVNSTAHFYSPVYYAVMSVFASSDVAVSVIVVRLLNAVIFVAIVTALYLLLPARRRPLLVVPMAATLIPWGLFLVASVNPSGWAVLAGGTLWLAMLGFLETSGRRRIGLGVLAALLTVMGAGARPDMAVYAVVALAAAVLIAGRGLRGRRFWLSIVYPVALSIVCFLLYLTAQQATAWQNGSAPGSGGGTLHGRELLLRNLLDVPLLWFGSFGTWPLGWNDVVMPAVVWVGVMFVVGAVVFLGFAAMGWRKAVLLAVGAAALIVLPVYLLQRNDMEVGALVHPRYLLPLVTMFVGFAMLPVRGKKLLALTRVQAGGIVAILSVANAVALYSNIKRYTLGNVTGLRLTAPGSWWWEAGVPHPTIVWLVGSAAFLAALSVLARELLSHQADVFAQRSGSAGLEEHGSLAQESSPRGLANTQ</sequence>